<proteinExistence type="predicted"/>
<sequence length="178" mass="19152">MTTHTAPSAPSALRGDSYRRPQRKIGQRGFTMLEVVAVLVLIGIMAAIAMDRFFDLSAGELGGMQDQVRSHLAYARTRSMNADEIFGVQIRGTTTYSIFRGGNTATLVTLPGEAGGVITLPQGANFTTATTIISFDRWGRPCSDATAVTRRTADATVTLSYQGQSQSIVVTRNTGFLR</sequence>
<name>A0ABS0IZM0_9BACT</name>
<comment type="caution">
    <text evidence="3">The sequence shown here is derived from an EMBL/GenBank/DDBJ whole genome shotgun (WGS) entry which is preliminary data.</text>
</comment>
<keyword evidence="2" id="KW-0812">Transmembrane</keyword>
<dbReference type="InterPro" id="IPR045584">
    <property type="entry name" value="Pilin-like"/>
</dbReference>
<keyword evidence="2" id="KW-0472">Membrane</keyword>
<dbReference type="Proteomes" id="UP001194469">
    <property type="component" value="Unassembled WGS sequence"/>
</dbReference>
<dbReference type="RefSeq" id="WP_196607910.1">
    <property type="nucleotide sequence ID" value="NZ_VRYY01000019.1"/>
</dbReference>
<evidence type="ECO:0000313" key="4">
    <source>
        <dbReference type="Proteomes" id="UP001194469"/>
    </source>
</evidence>
<feature type="transmembrane region" description="Helical" evidence="2">
    <location>
        <begin position="29"/>
        <end position="50"/>
    </location>
</feature>
<keyword evidence="4" id="KW-1185">Reference proteome</keyword>
<dbReference type="EMBL" id="VRYY01000019">
    <property type="protein sequence ID" value="MBG3875634.1"/>
    <property type="molecule type" value="Genomic_DNA"/>
</dbReference>
<evidence type="ECO:0000256" key="2">
    <source>
        <dbReference type="SAM" id="Phobius"/>
    </source>
</evidence>
<reference evidence="3 4" key="1">
    <citation type="submission" date="2019-08" db="EMBL/GenBank/DDBJ databases">
        <authorList>
            <person name="Luo N."/>
        </authorList>
    </citation>
    <scope>NUCLEOTIDE SEQUENCE [LARGE SCALE GENOMIC DNA]</scope>
    <source>
        <strain evidence="3 4">NCIMB 9442</strain>
    </source>
</reference>
<accession>A0ABS0IZM0</accession>
<organism evidence="3 4">
    <name type="scientific">Nitratidesulfovibrio oxamicus</name>
    <dbReference type="NCBI Taxonomy" id="32016"/>
    <lineage>
        <taxon>Bacteria</taxon>
        <taxon>Pseudomonadati</taxon>
        <taxon>Thermodesulfobacteriota</taxon>
        <taxon>Desulfovibrionia</taxon>
        <taxon>Desulfovibrionales</taxon>
        <taxon>Desulfovibrionaceae</taxon>
        <taxon>Nitratidesulfovibrio</taxon>
    </lineage>
</organism>
<protein>
    <submittedName>
        <fullName evidence="3">Type II secretion system protein</fullName>
    </submittedName>
</protein>
<dbReference type="InterPro" id="IPR012902">
    <property type="entry name" value="N_methyl_site"/>
</dbReference>
<evidence type="ECO:0000256" key="1">
    <source>
        <dbReference type="SAM" id="MobiDB-lite"/>
    </source>
</evidence>
<dbReference type="NCBIfam" id="TIGR02532">
    <property type="entry name" value="IV_pilin_GFxxxE"/>
    <property type="match status" value="1"/>
</dbReference>
<gene>
    <name evidence="3" type="ORF">FVW20_00975</name>
</gene>
<keyword evidence="2" id="KW-1133">Transmembrane helix</keyword>
<evidence type="ECO:0000313" key="3">
    <source>
        <dbReference type="EMBL" id="MBG3875634.1"/>
    </source>
</evidence>
<dbReference type="Pfam" id="PF07963">
    <property type="entry name" value="N_methyl"/>
    <property type="match status" value="1"/>
</dbReference>
<dbReference type="SUPFAM" id="SSF54523">
    <property type="entry name" value="Pili subunits"/>
    <property type="match status" value="1"/>
</dbReference>
<feature type="region of interest" description="Disordered" evidence="1">
    <location>
        <begin position="1"/>
        <end position="20"/>
    </location>
</feature>